<keyword evidence="6" id="KW-0408">Iron</keyword>
<evidence type="ECO:0000256" key="6">
    <source>
        <dbReference type="ARBA" id="ARBA00023004"/>
    </source>
</evidence>
<evidence type="ECO:0000313" key="9">
    <source>
        <dbReference type="Proteomes" id="UP000663827"/>
    </source>
</evidence>
<sequence>MEHIAFMKLGKQLGNVMYLRLFGYNFVVLNTAQAATDLLEKRSRLYSDRLSPPMCKEPSLLNWGGNLPLLGYNDQWRHHRRMLNNWLNVRAVTQFHQLQEHQARLMLQRLVNAVGDPHPFGKVKHALFRNAASSTLKLAYGYTLKEDNDEIFCNLDLMGHIGAVAAMFTNFYVNTVLDIISCRNWKFVLNRLQPDN</sequence>
<dbReference type="PANTHER" id="PTHR46300:SF5">
    <property type="entry name" value="CYTOCHROME P450"/>
    <property type="match status" value="1"/>
</dbReference>
<keyword evidence="4" id="KW-0479">Metal-binding</keyword>
<evidence type="ECO:0000256" key="2">
    <source>
        <dbReference type="ARBA" id="ARBA00010617"/>
    </source>
</evidence>
<dbReference type="InterPro" id="IPR036396">
    <property type="entry name" value="Cyt_P450_sf"/>
</dbReference>
<evidence type="ECO:0000256" key="4">
    <source>
        <dbReference type="ARBA" id="ARBA00022723"/>
    </source>
</evidence>
<keyword evidence="3" id="KW-0349">Heme</keyword>
<dbReference type="AlphaFoldDB" id="A0A8H3HXF2"/>
<evidence type="ECO:0000256" key="1">
    <source>
        <dbReference type="ARBA" id="ARBA00001971"/>
    </source>
</evidence>
<dbReference type="GO" id="GO:0020037">
    <property type="term" value="F:heme binding"/>
    <property type="evidence" value="ECO:0007669"/>
    <property type="project" value="InterPro"/>
</dbReference>
<dbReference type="Pfam" id="PF00067">
    <property type="entry name" value="p450"/>
    <property type="match status" value="1"/>
</dbReference>
<evidence type="ECO:0000256" key="5">
    <source>
        <dbReference type="ARBA" id="ARBA00023002"/>
    </source>
</evidence>
<keyword evidence="7" id="KW-0503">Monooxygenase</keyword>
<dbReference type="GO" id="GO:0005506">
    <property type="term" value="F:iron ion binding"/>
    <property type="evidence" value="ECO:0007669"/>
    <property type="project" value="InterPro"/>
</dbReference>
<evidence type="ECO:0000256" key="7">
    <source>
        <dbReference type="ARBA" id="ARBA00023033"/>
    </source>
</evidence>
<dbReference type="Gene3D" id="1.10.630.10">
    <property type="entry name" value="Cytochrome P450"/>
    <property type="match status" value="1"/>
</dbReference>
<reference evidence="8" key="1">
    <citation type="submission" date="2021-01" db="EMBL/GenBank/DDBJ databases">
        <authorList>
            <person name="Kaushik A."/>
        </authorList>
    </citation>
    <scope>NUCLEOTIDE SEQUENCE</scope>
    <source>
        <strain evidence="8">AG5</strain>
    </source>
</reference>
<protein>
    <recommendedName>
        <fullName evidence="10">O-methylsterigmatocystin oxidoreductase</fullName>
    </recommendedName>
</protein>
<evidence type="ECO:0008006" key="10">
    <source>
        <dbReference type="Google" id="ProtNLM"/>
    </source>
</evidence>
<evidence type="ECO:0000313" key="8">
    <source>
        <dbReference type="EMBL" id="CAE7145628.1"/>
    </source>
</evidence>
<gene>
    <name evidence="8" type="ORF">RDB_LOCUS80903</name>
</gene>
<dbReference type="Proteomes" id="UP000663827">
    <property type="component" value="Unassembled WGS sequence"/>
</dbReference>
<dbReference type="InterPro" id="IPR001128">
    <property type="entry name" value="Cyt_P450"/>
</dbReference>
<dbReference type="PANTHER" id="PTHR46300">
    <property type="entry name" value="P450, PUTATIVE (EUROFUNG)-RELATED-RELATED"/>
    <property type="match status" value="1"/>
</dbReference>
<organism evidence="8 9">
    <name type="scientific">Rhizoctonia solani</name>
    <dbReference type="NCBI Taxonomy" id="456999"/>
    <lineage>
        <taxon>Eukaryota</taxon>
        <taxon>Fungi</taxon>
        <taxon>Dikarya</taxon>
        <taxon>Basidiomycota</taxon>
        <taxon>Agaricomycotina</taxon>
        <taxon>Agaricomycetes</taxon>
        <taxon>Cantharellales</taxon>
        <taxon>Ceratobasidiaceae</taxon>
        <taxon>Rhizoctonia</taxon>
    </lineage>
</organism>
<name>A0A8H3HXF2_9AGAM</name>
<proteinExistence type="inferred from homology"/>
<dbReference type="EMBL" id="CAJNJQ010001654">
    <property type="protein sequence ID" value="CAE7145628.1"/>
    <property type="molecule type" value="Genomic_DNA"/>
</dbReference>
<evidence type="ECO:0000256" key="3">
    <source>
        <dbReference type="ARBA" id="ARBA00022617"/>
    </source>
</evidence>
<dbReference type="SUPFAM" id="SSF48264">
    <property type="entry name" value="Cytochrome P450"/>
    <property type="match status" value="1"/>
</dbReference>
<keyword evidence="5" id="KW-0560">Oxidoreductase</keyword>
<accession>A0A8H3HXF2</accession>
<comment type="similarity">
    <text evidence="2">Belongs to the cytochrome P450 family.</text>
</comment>
<dbReference type="InterPro" id="IPR050364">
    <property type="entry name" value="Cytochrome_P450_fung"/>
</dbReference>
<dbReference type="GO" id="GO:0016705">
    <property type="term" value="F:oxidoreductase activity, acting on paired donors, with incorporation or reduction of molecular oxygen"/>
    <property type="evidence" value="ECO:0007669"/>
    <property type="project" value="InterPro"/>
</dbReference>
<comment type="caution">
    <text evidence="8">The sequence shown here is derived from an EMBL/GenBank/DDBJ whole genome shotgun (WGS) entry which is preliminary data.</text>
</comment>
<dbReference type="GO" id="GO:0004497">
    <property type="term" value="F:monooxygenase activity"/>
    <property type="evidence" value="ECO:0007669"/>
    <property type="project" value="UniProtKB-KW"/>
</dbReference>
<comment type="cofactor">
    <cofactor evidence="1">
        <name>heme</name>
        <dbReference type="ChEBI" id="CHEBI:30413"/>
    </cofactor>
</comment>